<proteinExistence type="predicted"/>
<organism evidence="1 2">
    <name type="scientific">Trichonephila clavata</name>
    <name type="common">Joro spider</name>
    <name type="synonym">Nephila clavata</name>
    <dbReference type="NCBI Taxonomy" id="2740835"/>
    <lineage>
        <taxon>Eukaryota</taxon>
        <taxon>Metazoa</taxon>
        <taxon>Ecdysozoa</taxon>
        <taxon>Arthropoda</taxon>
        <taxon>Chelicerata</taxon>
        <taxon>Arachnida</taxon>
        <taxon>Araneae</taxon>
        <taxon>Araneomorphae</taxon>
        <taxon>Entelegynae</taxon>
        <taxon>Araneoidea</taxon>
        <taxon>Nephilidae</taxon>
        <taxon>Trichonephila</taxon>
    </lineage>
</organism>
<evidence type="ECO:0000313" key="2">
    <source>
        <dbReference type="Proteomes" id="UP000887116"/>
    </source>
</evidence>
<protein>
    <submittedName>
        <fullName evidence="1">Uncharacterized protein</fullName>
    </submittedName>
</protein>
<sequence>MKELTNSENLLKFFVVPKKGKNLSIKTFWNAEHIVGILRLNNNGSLEANRENNCIFSRRKGSKFGMKNNARIFIHKKKMFST</sequence>
<accession>A0A8X6K9N1</accession>
<comment type="caution">
    <text evidence="1">The sequence shown here is derived from an EMBL/GenBank/DDBJ whole genome shotgun (WGS) entry which is preliminary data.</text>
</comment>
<evidence type="ECO:0000313" key="1">
    <source>
        <dbReference type="EMBL" id="GFQ65298.1"/>
    </source>
</evidence>
<gene>
    <name evidence="1" type="ORF">TNCT_435581</name>
</gene>
<dbReference type="EMBL" id="BMAO01030038">
    <property type="protein sequence ID" value="GFQ65298.1"/>
    <property type="molecule type" value="Genomic_DNA"/>
</dbReference>
<name>A0A8X6K9N1_TRICU</name>
<reference evidence="1" key="1">
    <citation type="submission" date="2020-07" db="EMBL/GenBank/DDBJ databases">
        <title>Multicomponent nature underlies the extraordinary mechanical properties of spider dragline silk.</title>
        <authorList>
            <person name="Kono N."/>
            <person name="Nakamura H."/>
            <person name="Mori M."/>
            <person name="Yoshida Y."/>
            <person name="Ohtoshi R."/>
            <person name="Malay A.D."/>
            <person name="Moran D.A.P."/>
            <person name="Tomita M."/>
            <person name="Numata K."/>
            <person name="Arakawa K."/>
        </authorList>
    </citation>
    <scope>NUCLEOTIDE SEQUENCE</scope>
</reference>
<dbReference type="Proteomes" id="UP000887116">
    <property type="component" value="Unassembled WGS sequence"/>
</dbReference>
<dbReference type="AlphaFoldDB" id="A0A8X6K9N1"/>
<keyword evidence="2" id="KW-1185">Reference proteome</keyword>